<proteinExistence type="predicted"/>
<organism evidence="1 2">
    <name type="scientific">Archangium gephyra</name>
    <dbReference type="NCBI Taxonomy" id="48"/>
    <lineage>
        <taxon>Bacteria</taxon>
        <taxon>Pseudomonadati</taxon>
        <taxon>Myxococcota</taxon>
        <taxon>Myxococcia</taxon>
        <taxon>Myxococcales</taxon>
        <taxon>Cystobacterineae</taxon>
        <taxon>Archangiaceae</taxon>
        <taxon>Archangium</taxon>
    </lineage>
</organism>
<reference evidence="1 2" key="1">
    <citation type="submission" date="2017-08" db="EMBL/GenBank/DDBJ databases">
        <title>Infants hospitalized years apart are colonized by the same room-sourced microbial strains.</title>
        <authorList>
            <person name="Brooks B."/>
            <person name="Olm M.R."/>
            <person name="Firek B.A."/>
            <person name="Baker R."/>
            <person name="Thomas B.C."/>
            <person name="Morowitz M.J."/>
            <person name="Banfield J.F."/>
        </authorList>
    </citation>
    <scope>NUCLEOTIDE SEQUENCE [LARGE SCALE GENOMIC DNA]</scope>
    <source>
        <strain evidence="1">S2_003_000_R2_14</strain>
    </source>
</reference>
<dbReference type="Proteomes" id="UP000249061">
    <property type="component" value="Unassembled WGS sequence"/>
</dbReference>
<gene>
    <name evidence="1" type="ORF">DI536_19855</name>
</gene>
<comment type="caution">
    <text evidence="1">The sequence shown here is derived from an EMBL/GenBank/DDBJ whole genome shotgun (WGS) entry which is preliminary data.</text>
</comment>
<evidence type="ECO:0000313" key="2">
    <source>
        <dbReference type="Proteomes" id="UP000249061"/>
    </source>
</evidence>
<accession>A0A2W5T4Z3</accession>
<dbReference type="EMBL" id="QFQP01000017">
    <property type="protein sequence ID" value="PZR10500.1"/>
    <property type="molecule type" value="Genomic_DNA"/>
</dbReference>
<evidence type="ECO:0000313" key="1">
    <source>
        <dbReference type="EMBL" id="PZR10500.1"/>
    </source>
</evidence>
<name>A0A2W5T4Z3_9BACT</name>
<protein>
    <submittedName>
        <fullName evidence="1">Uncharacterized protein</fullName>
    </submittedName>
</protein>
<dbReference type="AlphaFoldDB" id="A0A2W5T4Z3"/>
<sequence>MTSAWRILRWSSELARGELSHPTHGVLAFDADVATVGRFVEGECVDVELRADGRVRSVRPRVTSSPKLREPELSVTPTGLFDFRFASDDERLRIEDVVFERLALASVPSDPRTGYLRDVPDACRALLEALSGRALEPFVRVDASYFFVWSGRQFEEVVTRLPGFRGGTSFFGDGTVHDHREPAPLYGRTPPFLDVSFEPHALVAFGLLRARDWNAWHAALLEHTRHLPRQTW</sequence>